<reference evidence="8 9" key="1">
    <citation type="submission" date="2019-12" db="EMBL/GenBank/DDBJ databases">
        <authorList>
            <person name="Li J."/>
            <person name="Shi Y."/>
            <person name="Xu G."/>
            <person name="Xiao D."/>
            <person name="Ran X."/>
        </authorList>
    </citation>
    <scope>NUCLEOTIDE SEQUENCE [LARGE SCALE GENOMIC DNA]</scope>
    <source>
        <strain evidence="8 9">JCM 15915</strain>
    </source>
</reference>
<dbReference type="EMBL" id="WOGT01000002">
    <property type="protein sequence ID" value="MUN54430.1"/>
    <property type="molecule type" value="Genomic_DNA"/>
</dbReference>
<gene>
    <name evidence="8" type="ORF">GMA10_04250</name>
</gene>
<evidence type="ECO:0000256" key="2">
    <source>
        <dbReference type="ARBA" id="ARBA00022679"/>
    </source>
</evidence>
<feature type="domain" description="BioF2-like acetyltransferase" evidence="7">
    <location>
        <begin position="189"/>
        <end position="310"/>
    </location>
</feature>
<sequence length="377" mass="41290">MSTLYYPDGRAEFGTNSFPFLPSPAWSGLAGSAGSAGSVPIAGRIGQLAGPHTVLQSRDWDRVQTALGRRTHRFRGPGWSALVIEESNTLGRIWYLPYGPVANDVVALEAALTSLGEAAKKARVAWVRIEPMVSDGSEQMRAPGLRSELLELGAREAPRDIQPRRSRWLDLTQGEDAILAAMTGTNRNLWRRHQDKGLSIECSRDPGDVEELISLNRAGAERKGFVAHDADYLRTVARTLLARDSGRVYLTRYEGQVVASAFVYDSASTRIFAHAGMKPEFRKLRPNQPMIAQAVLDAAERGAKIADLFGIAPTDSPHHPWAGFTQFKRSFGGRDVEFAGTWDLPVSVPRYAAYRSMRSGRGMAQGMAGALRGRLRG</sequence>
<dbReference type="InterPro" id="IPR050644">
    <property type="entry name" value="PG_Glycine_Bridge_Synth"/>
</dbReference>
<dbReference type="GO" id="GO:0008360">
    <property type="term" value="P:regulation of cell shape"/>
    <property type="evidence" value="ECO:0007669"/>
    <property type="project" value="UniProtKB-KW"/>
</dbReference>
<dbReference type="Gene3D" id="3.40.630.30">
    <property type="match status" value="1"/>
</dbReference>
<dbReference type="InterPro" id="IPR016181">
    <property type="entry name" value="Acyl_CoA_acyltransferase"/>
</dbReference>
<evidence type="ECO:0000313" key="8">
    <source>
        <dbReference type="EMBL" id="MUN54430.1"/>
    </source>
</evidence>
<evidence type="ECO:0000313" key="9">
    <source>
        <dbReference type="Proteomes" id="UP000462152"/>
    </source>
</evidence>
<evidence type="ECO:0000256" key="1">
    <source>
        <dbReference type="ARBA" id="ARBA00009943"/>
    </source>
</evidence>
<evidence type="ECO:0000256" key="4">
    <source>
        <dbReference type="ARBA" id="ARBA00022984"/>
    </source>
</evidence>
<evidence type="ECO:0000256" key="5">
    <source>
        <dbReference type="ARBA" id="ARBA00023315"/>
    </source>
</evidence>
<dbReference type="PROSITE" id="PS51191">
    <property type="entry name" value="FEMABX"/>
    <property type="match status" value="1"/>
</dbReference>
<dbReference type="GO" id="GO:0009252">
    <property type="term" value="P:peptidoglycan biosynthetic process"/>
    <property type="evidence" value="ECO:0007669"/>
    <property type="project" value="UniProtKB-KW"/>
</dbReference>
<dbReference type="RefSeq" id="WP_129315673.1">
    <property type="nucleotide sequence ID" value="NZ_NOIQ01000010.1"/>
</dbReference>
<comment type="similarity">
    <text evidence="1">Belongs to the FemABX family.</text>
</comment>
<dbReference type="PANTHER" id="PTHR36174:SF1">
    <property type="entry name" value="LIPID II:GLYCINE GLYCYLTRANSFERASE"/>
    <property type="match status" value="1"/>
</dbReference>
<keyword evidence="4" id="KW-0573">Peptidoglycan synthesis</keyword>
<dbReference type="InterPro" id="IPR038740">
    <property type="entry name" value="BioF2-like_GNAT_dom"/>
</dbReference>
<keyword evidence="3" id="KW-0133">Cell shape</keyword>
<dbReference type="SUPFAM" id="SSF55729">
    <property type="entry name" value="Acyl-CoA N-acyltransferases (Nat)"/>
    <property type="match status" value="2"/>
</dbReference>
<comment type="caution">
    <text evidence="8">The sequence shown here is derived from an EMBL/GenBank/DDBJ whole genome shotgun (WGS) entry which is preliminary data.</text>
</comment>
<protein>
    <submittedName>
        <fullName evidence="8">Peptidoglycan bridge formation glycyltransferase FemA/FemB family protein</fullName>
    </submittedName>
</protein>
<evidence type="ECO:0000256" key="3">
    <source>
        <dbReference type="ARBA" id="ARBA00022960"/>
    </source>
</evidence>
<dbReference type="GO" id="GO:0071555">
    <property type="term" value="P:cell wall organization"/>
    <property type="evidence" value="ECO:0007669"/>
    <property type="project" value="UniProtKB-KW"/>
</dbReference>
<dbReference type="Proteomes" id="UP000462152">
    <property type="component" value="Unassembled WGS sequence"/>
</dbReference>
<dbReference type="AlphaFoldDB" id="A0A7K1LH53"/>
<accession>A0A7K1LH53</accession>
<keyword evidence="6" id="KW-0961">Cell wall biogenesis/degradation</keyword>
<keyword evidence="9" id="KW-1185">Reference proteome</keyword>
<evidence type="ECO:0000256" key="6">
    <source>
        <dbReference type="ARBA" id="ARBA00023316"/>
    </source>
</evidence>
<dbReference type="PANTHER" id="PTHR36174">
    <property type="entry name" value="LIPID II:GLYCINE GLYCYLTRANSFERASE"/>
    <property type="match status" value="1"/>
</dbReference>
<dbReference type="Pfam" id="PF13480">
    <property type="entry name" value="Acetyltransf_6"/>
    <property type="match status" value="1"/>
</dbReference>
<dbReference type="OrthoDB" id="4876905at2"/>
<organism evidence="8 9">
    <name type="scientific">Rothia koreensis</name>
    <dbReference type="NCBI Taxonomy" id="592378"/>
    <lineage>
        <taxon>Bacteria</taxon>
        <taxon>Bacillati</taxon>
        <taxon>Actinomycetota</taxon>
        <taxon>Actinomycetes</taxon>
        <taxon>Micrococcales</taxon>
        <taxon>Micrococcaceae</taxon>
        <taxon>Rothia</taxon>
    </lineage>
</organism>
<keyword evidence="2 8" id="KW-0808">Transferase</keyword>
<proteinExistence type="inferred from homology"/>
<dbReference type="GO" id="GO:0016755">
    <property type="term" value="F:aminoacyltransferase activity"/>
    <property type="evidence" value="ECO:0007669"/>
    <property type="project" value="InterPro"/>
</dbReference>
<name>A0A7K1LH53_9MICC</name>
<keyword evidence="5" id="KW-0012">Acyltransferase</keyword>
<dbReference type="InterPro" id="IPR003447">
    <property type="entry name" value="FEMABX"/>
</dbReference>
<evidence type="ECO:0000259" key="7">
    <source>
        <dbReference type="Pfam" id="PF13480"/>
    </source>
</evidence>